<gene>
    <name evidence="1" type="ORF">UFOVP757_33</name>
</gene>
<accession>A0A6J7X5C5</accession>
<name>A0A6J7X5C5_9CAUD</name>
<sequence length="447" mass="49486">MSDKWFDEIQETKAPRVQGAVPGIPETSGSIWDGLFSDHPEGGGAYNGRDNAVTVLCGFFRAKDFPFDIALDIARGWNLQYCKPPLEDAILSDKLGRAWLRWEAGTIPDASPEDVKEETKGLEFLRWEDMQKKVVTIGEMEWIVPNVLLRGGIAFISAPAGGGKSWLAADLVRCCGTGGKWLDALDVPVTNVLYIDEEMGVTGMFHRLDQLEAVPNTLIYTDQQGVRLDNQDHLQQILDLIEREKIDLVIIDTFVRVHGKDENDNSAMSHLYRSFKAIKQKGAAILNLHHNRKSGSESGIAHEQMRGAGDIAAQADTVFSISKKDGVYSMVTTKNRHGREEDYINLSWTIDSGDGATRLNSVLLEVRDTGPSLMDAILEAVAESPGLSGNLIAKQVKGNRNRILGTIQEMVTGHVLTTMREGRTVKYYPYGYTMPQEEEVELYGGSN</sequence>
<dbReference type="Pfam" id="PF13481">
    <property type="entry name" value="AAA_25"/>
    <property type="match status" value="1"/>
</dbReference>
<dbReference type="EMBL" id="LR798355">
    <property type="protein sequence ID" value="CAB5226057.1"/>
    <property type="molecule type" value="Genomic_DNA"/>
</dbReference>
<evidence type="ECO:0000313" key="1">
    <source>
        <dbReference type="EMBL" id="CAB5226057.1"/>
    </source>
</evidence>
<dbReference type="Gene3D" id="3.40.50.300">
    <property type="entry name" value="P-loop containing nucleotide triphosphate hydrolases"/>
    <property type="match status" value="1"/>
</dbReference>
<dbReference type="SUPFAM" id="SSF52540">
    <property type="entry name" value="P-loop containing nucleoside triphosphate hydrolases"/>
    <property type="match status" value="1"/>
</dbReference>
<protein>
    <submittedName>
        <fullName evidence="1">AAA domain containing protein</fullName>
    </submittedName>
</protein>
<dbReference type="InterPro" id="IPR027417">
    <property type="entry name" value="P-loop_NTPase"/>
</dbReference>
<reference evidence="1" key="1">
    <citation type="submission" date="2020-05" db="EMBL/GenBank/DDBJ databases">
        <authorList>
            <person name="Chiriac C."/>
            <person name="Salcher M."/>
            <person name="Ghai R."/>
            <person name="Kavagutti S V."/>
        </authorList>
    </citation>
    <scope>NUCLEOTIDE SEQUENCE</scope>
</reference>
<proteinExistence type="predicted"/>
<organism evidence="1">
    <name type="scientific">uncultured Caudovirales phage</name>
    <dbReference type="NCBI Taxonomy" id="2100421"/>
    <lineage>
        <taxon>Viruses</taxon>
        <taxon>Duplodnaviria</taxon>
        <taxon>Heunggongvirae</taxon>
        <taxon>Uroviricota</taxon>
        <taxon>Caudoviricetes</taxon>
        <taxon>Peduoviridae</taxon>
        <taxon>Maltschvirus</taxon>
        <taxon>Maltschvirus maltsch</taxon>
    </lineage>
</organism>